<keyword evidence="2" id="KW-1185">Reference proteome</keyword>
<evidence type="ECO:0000313" key="2">
    <source>
        <dbReference type="Proteomes" id="UP000298358"/>
    </source>
</evidence>
<accession>A0A4Y9FTD8</accession>
<dbReference type="OrthoDB" id="5124141at2"/>
<dbReference type="Proteomes" id="UP000298358">
    <property type="component" value="Unassembled WGS sequence"/>
</dbReference>
<sequence>MIRKAVGEPGWYQYLPLDEPVIDALDEQARRPGVEVAWLTSWGPSQEDIDDLVNGKRLRGRLPGTCVPWIDSLKFGWRSRSFLAYLKQTRPASVIWADDRAPGDIRRRIDERIGIPRLVIRPHVNVGLTMRHVDRIRALNRPDFRSVLQARMEHDEQEVLAGDA</sequence>
<gene>
    <name evidence="1" type="ORF">E4U02_11965</name>
</gene>
<protein>
    <submittedName>
        <fullName evidence="1">Uncharacterized protein</fullName>
    </submittedName>
</protein>
<dbReference type="AlphaFoldDB" id="A0A4Y9FTD8"/>
<dbReference type="EMBL" id="SPQB01000034">
    <property type="protein sequence ID" value="TFU32126.1"/>
    <property type="molecule type" value="Genomic_DNA"/>
</dbReference>
<organism evidence="1 2">
    <name type="scientific">Microbacterium paludicola</name>
    <dbReference type="NCBI Taxonomy" id="300019"/>
    <lineage>
        <taxon>Bacteria</taxon>
        <taxon>Bacillati</taxon>
        <taxon>Actinomycetota</taxon>
        <taxon>Actinomycetes</taxon>
        <taxon>Micrococcales</taxon>
        <taxon>Microbacteriaceae</taxon>
        <taxon>Microbacterium</taxon>
    </lineage>
</organism>
<name>A0A4Y9FTD8_9MICO</name>
<reference evidence="1 2" key="1">
    <citation type="submission" date="2019-03" db="EMBL/GenBank/DDBJ databases">
        <title>Diversity of the mouse oral microbiome.</title>
        <authorList>
            <person name="Joseph S."/>
            <person name="Aduse-Opoku J."/>
            <person name="Curtis M."/>
            <person name="Wade W."/>
            <person name="Hashim A."/>
        </authorList>
    </citation>
    <scope>NUCLEOTIDE SEQUENCE [LARGE SCALE GENOMIC DNA]</scope>
    <source>
        <strain evidence="1 2">P1012</strain>
    </source>
</reference>
<comment type="caution">
    <text evidence="1">The sequence shown here is derived from an EMBL/GenBank/DDBJ whole genome shotgun (WGS) entry which is preliminary data.</text>
</comment>
<proteinExistence type="predicted"/>
<evidence type="ECO:0000313" key="1">
    <source>
        <dbReference type="EMBL" id="TFU32126.1"/>
    </source>
</evidence>
<dbReference type="RefSeq" id="WP_135115070.1">
    <property type="nucleotide sequence ID" value="NZ_JADGLL010000034.1"/>
</dbReference>